<dbReference type="InterPro" id="IPR001054">
    <property type="entry name" value="A/G_cyclase"/>
</dbReference>
<dbReference type="GO" id="GO:0004016">
    <property type="term" value="F:adenylate cyclase activity"/>
    <property type="evidence" value="ECO:0007669"/>
    <property type="project" value="UniProtKB-ARBA"/>
</dbReference>
<dbReference type="STRING" id="1618350.UR67_C0009G0032"/>
<dbReference type="EMBL" id="LBQB01000009">
    <property type="protein sequence ID" value="KKP69105.1"/>
    <property type="molecule type" value="Genomic_DNA"/>
</dbReference>
<organism evidence="2 3">
    <name type="scientific">candidate division CPR3 bacterium GW2011_GWF2_35_18</name>
    <dbReference type="NCBI Taxonomy" id="1618350"/>
    <lineage>
        <taxon>Bacteria</taxon>
        <taxon>Bacteria division CPR3</taxon>
    </lineage>
</organism>
<gene>
    <name evidence="2" type="ORF">UR67_C0009G0032</name>
</gene>
<protein>
    <recommendedName>
        <fullName evidence="1">Guanylate cyclase domain-containing protein</fullName>
    </recommendedName>
</protein>
<dbReference type="Proteomes" id="UP000034581">
    <property type="component" value="Unassembled WGS sequence"/>
</dbReference>
<dbReference type="InterPro" id="IPR029787">
    <property type="entry name" value="Nucleotide_cyclase"/>
</dbReference>
<evidence type="ECO:0000259" key="1">
    <source>
        <dbReference type="PROSITE" id="PS50125"/>
    </source>
</evidence>
<feature type="domain" description="Guanylate cyclase" evidence="1">
    <location>
        <begin position="18"/>
        <end position="138"/>
    </location>
</feature>
<reference evidence="2 3" key="1">
    <citation type="journal article" date="2015" name="Nature">
        <title>rRNA introns, odd ribosomes, and small enigmatic genomes across a large radiation of phyla.</title>
        <authorList>
            <person name="Brown C.T."/>
            <person name="Hug L.A."/>
            <person name="Thomas B.C."/>
            <person name="Sharon I."/>
            <person name="Castelle C.J."/>
            <person name="Singh A."/>
            <person name="Wilkins M.J."/>
            <person name="Williams K.H."/>
            <person name="Banfield J.F."/>
        </authorList>
    </citation>
    <scope>NUCLEOTIDE SEQUENCE [LARGE SCALE GENOMIC DNA]</scope>
</reference>
<dbReference type="AlphaFoldDB" id="A0A0G0E1U8"/>
<dbReference type="Pfam" id="PF00211">
    <property type="entry name" value="Guanylate_cyc"/>
    <property type="match status" value="1"/>
</dbReference>
<dbReference type="PROSITE" id="PS50125">
    <property type="entry name" value="GUANYLATE_CYCLASE_2"/>
    <property type="match status" value="1"/>
</dbReference>
<evidence type="ECO:0000313" key="2">
    <source>
        <dbReference type="EMBL" id="KKP69105.1"/>
    </source>
</evidence>
<dbReference type="GO" id="GO:0035556">
    <property type="term" value="P:intracellular signal transduction"/>
    <property type="evidence" value="ECO:0007669"/>
    <property type="project" value="InterPro"/>
</dbReference>
<dbReference type="SUPFAM" id="SSF55073">
    <property type="entry name" value="Nucleotide cyclase"/>
    <property type="match status" value="1"/>
</dbReference>
<name>A0A0G0E1U8_UNCC3</name>
<dbReference type="Gene3D" id="3.30.70.1230">
    <property type="entry name" value="Nucleotide cyclase"/>
    <property type="match status" value="1"/>
</dbReference>
<dbReference type="GO" id="GO:0009190">
    <property type="term" value="P:cyclic nucleotide biosynthetic process"/>
    <property type="evidence" value="ECO:0007669"/>
    <property type="project" value="InterPro"/>
</dbReference>
<comment type="caution">
    <text evidence="2">The sequence shown here is derived from an EMBL/GenBank/DDBJ whole genome shotgun (WGS) entry which is preliminary data.</text>
</comment>
<evidence type="ECO:0000313" key="3">
    <source>
        <dbReference type="Proteomes" id="UP000034581"/>
    </source>
</evidence>
<sequence>MLYKNPYKDIPTTIRKGSYVFCDLSHYSNFVHEHNLKLILNYLTTYYNWIIPLAYKYHGRVIDVLGDGLGSLFWGQNHAQHAIKFGLQIFHDLPKQNIPFDLKIGISSGKIVSKNIINNNINVFTLVGDGIIEACRSENLSHSIKSNFLITSHTYKRLGIKDKSLFTYKGKFHLKGFEEKTDIYILKIN</sequence>
<accession>A0A0G0E1U8</accession>
<proteinExistence type="predicted"/>